<proteinExistence type="predicted"/>
<dbReference type="Proteomes" id="UP000279228">
    <property type="component" value="Unassembled WGS sequence"/>
</dbReference>
<sequence>MYRDNLASVRVTDGTEALEGIDALSYICKRLNVAMQNYLHLLKSEDQRPLYEVQLFIEIQKLLIRQARYLGTLRSILELIQRDLKDDVEREPYWEIVASQITSAEAKYIFYCCLVSEKDDRLRQLLHVSNLITHRIRYTNLSTTHRELYNRIHGVEIKKVKISLILPHDKKTMRLLRKQIKASAKADS</sequence>
<organism evidence="1 2">
    <name type="scientific">Pseudomonas songnenensis</name>
    <dbReference type="NCBI Taxonomy" id="1176259"/>
    <lineage>
        <taxon>Bacteria</taxon>
        <taxon>Pseudomonadati</taxon>
        <taxon>Pseudomonadota</taxon>
        <taxon>Gammaproteobacteria</taxon>
        <taxon>Pseudomonadales</taxon>
        <taxon>Pseudomonadaceae</taxon>
        <taxon>Pseudomonas</taxon>
    </lineage>
</organism>
<accession>A0ABX9V270</accession>
<evidence type="ECO:0000313" key="2">
    <source>
        <dbReference type="Proteomes" id="UP000279228"/>
    </source>
</evidence>
<dbReference type="Pfam" id="PF16872">
    <property type="entry name" value="putAbiC"/>
    <property type="match status" value="1"/>
</dbReference>
<reference evidence="1 2" key="1">
    <citation type="submission" date="2018-10" db="EMBL/GenBank/DDBJ databases">
        <title>Pseudomonas songnenensis NEAU-ST5-5(T) genome.</title>
        <authorList>
            <person name="Pengp J."/>
            <person name="Liu Z.-P."/>
        </authorList>
    </citation>
    <scope>NUCLEOTIDE SEQUENCE [LARGE SCALE GENOMIC DNA]</scope>
    <source>
        <strain evidence="1 2">NEAU-ST5-5</strain>
    </source>
</reference>
<comment type="caution">
    <text evidence="1">The sequence shown here is derived from an EMBL/GenBank/DDBJ whole genome shotgun (WGS) entry which is preliminary data.</text>
</comment>
<gene>
    <name evidence="1" type="ORF">EA798_03830</name>
</gene>
<keyword evidence="2" id="KW-1185">Reference proteome</keyword>
<dbReference type="InterPro" id="IPR031709">
    <property type="entry name" value="PutAbiC"/>
</dbReference>
<protein>
    <submittedName>
        <fullName evidence="1">Uncharacterized protein</fullName>
    </submittedName>
</protein>
<name>A0ABX9V270_9PSED</name>
<evidence type="ECO:0000313" key="1">
    <source>
        <dbReference type="EMBL" id="RMH99815.1"/>
    </source>
</evidence>
<dbReference type="EMBL" id="RFFN01000001">
    <property type="protein sequence ID" value="RMH99815.1"/>
    <property type="molecule type" value="Genomic_DNA"/>
</dbReference>